<evidence type="ECO:0000256" key="1">
    <source>
        <dbReference type="SAM" id="SignalP"/>
    </source>
</evidence>
<organism evidence="2 3">
    <name type="scientific">Rheinheimera riviphila</name>
    <dbReference type="NCBI Taxonomy" id="1834037"/>
    <lineage>
        <taxon>Bacteria</taxon>
        <taxon>Pseudomonadati</taxon>
        <taxon>Pseudomonadota</taxon>
        <taxon>Gammaproteobacteria</taxon>
        <taxon>Chromatiales</taxon>
        <taxon>Chromatiaceae</taxon>
        <taxon>Rheinheimera</taxon>
    </lineage>
</organism>
<reference evidence="2 3" key="1">
    <citation type="submission" date="2019-01" db="EMBL/GenBank/DDBJ databases">
        <authorList>
            <person name="Chen W.-M."/>
        </authorList>
    </citation>
    <scope>NUCLEOTIDE SEQUENCE [LARGE SCALE GENOMIC DNA]</scope>
    <source>
        <strain evidence="2 3">KYPC3</strain>
    </source>
</reference>
<proteinExistence type="predicted"/>
<dbReference type="OrthoDB" id="5821954at2"/>
<dbReference type="NCBIfam" id="NF041602">
    <property type="entry name" value="VF_A0006_fam"/>
    <property type="match status" value="1"/>
</dbReference>
<feature type="chain" id="PRO_5019222674" evidence="1">
    <location>
        <begin position="23"/>
        <end position="101"/>
    </location>
</feature>
<gene>
    <name evidence="2" type="ORF">EOE67_08260</name>
</gene>
<protein>
    <submittedName>
        <fullName evidence="2">Uncharacterized protein</fullName>
    </submittedName>
</protein>
<dbReference type="EMBL" id="SACS01000007">
    <property type="protein sequence ID" value="RVU39897.1"/>
    <property type="molecule type" value="Genomic_DNA"/>
</dbReference>
<accession>A0A437QZM4</accession>
<feature type="signal peptide" evidence="1">
    <location>
        <begin position="1"/>
        <end position="22"/>
    </location>
</feature>
<dbReference type="InterPro" id="IPR048087">
    <property type="entry name" value="VF_A0006-like"/>
</dbReference>
<dbReference type="AlphaFoldDB" id="A0A437QZM4"/>
<keyword evidence="1" id="KW-0732">Signal</keyword>
<dbReference type="RefSeq" id="WP_127698620.1">
    <property type="nucleotide sequence ID" value="NZ_SACS01000007.1"/>
</dbReference>
<name>A0A437QZM4_9GAMM</name>
<evidence type="ECO:0000313" key="3">
    <source>
        <dbReference type="Proteomes" id="UP000283077"/>
    </source>
</evidence>
<sequence length="101" mass="11493">MKKPMLVSCVMVGLFGSTAVLADEEADYQQCLLEHQPKVQLEQVVTRIRQACDKVHRDNLMLPRKKEYFRCVLSYLPPVETDSAVPDILGACASKHDFRRS</sequence>
<comment type="caution">
    <text evidence="2">The sequence shown here is derived from an EMBL/GenBank/DDBJ whole genome shotgun (WGS) entry which is preliminary data.</text>
</comment>
<evidence type="ECO:0000313" key="2">
    <source>
        <dbReference type="EMBL" id="RVU39897.1"/>
    </source>
</evidence>
<dbReference type="Proteomes" id="UP000283077">
    <property type="component" value="Unassembled WGS sequence"/>
</dbReference>
<keyword evidence="3" id="KW-1185">Reference proteome</keyword>